<evidence type="ECO:0000313" key="2">
    <source>
        <dbReference type="EMBL" id="PDW00178.1"/>
    </source>
</evidence>
<keyword evidence="3" id="KW-1185">Reference proteome</keyword>
<comment type="caution">
    <text evidence="2">The sequence shown here is derived from an EMBL/GenBank/DDBJ whole genome shotgun (WGS) entry which is preliminary data.</text>
</comment>
<proteinExistence type="predicted"/>
<accession>A0A2H3KPK1</accession>
<evidence type="ECO:0000259" key="1">
    <source>
        <dbReference type="Pfam" id="PF10047"/>
    </source>
</evidence>
<evidence type="ECO:0000313" key="3">
    <source>
        <dbReference type="Proteomes" id="UP000220922"/>
    </source>
</evidence>
<protein>
    <recommendedName>
        <fullName evidence="1">DUF2281 domain-containing protein</fullName>
    </recommendedName>
</protein>
<dbReference type="Proteomes" id="UP000220922">
    <property type="component" value="Unassembled WGS sequence"/>
</dbReference>
<feature type="domain" description="DUF2281" evidence="1">
    <location>
        <begin position="2"/>
        <end position="64"/>
    </location>
</feature>
<organism evidence="2 3">
    <name type="scientific">Candidatus Chloroploca asiatica</name>
    <dbReference type="NCBI Taxonomy" id="1506545"/>
    <lineage>
        <taxon>Bacteria</taxon>
        <taxon>Bacillati</taxon>
        <taxon>Chloroflexota</taxon>
        <taxon>Chloroflexia</taxon>
        <taxon>Chloroflexales</taxon>
        <taxon>Chloroflexineae</taxon>
        <taxon>Oscillochloridaceae</taxon>
        <taxon>Candidatus Chloroploca</taxon>
    </lineage>
</organism>
<dbReference type="InterPro" id="IPR018739">
    <property type="entry name" value="DUF2281"/>
</dbReference>
<dbReference type="Pfam" id="PF10047">
    <property type="entry name" value="DUF2281"/>
    <property type="match status" value="1"/>
</dbReference>
<dbReference type="RefSeq" id="WP_097651237.1">
    <property type="nucleotide sequence ID" value="NZ_LYXE01000052.1"/>
</dbReference>
<dbReference type="AlphaFoldDB" id="A0A2H3KPK1"/>
<dbReference type="OrthoDB" id="163714at2"/>
<reference evidence="2 3" key="1">
    <citation type="submission" date="2016-05" db="EMBL/GenBank/DDBJ databases">
        <authorList>
            <person name="Lavstsen T."/>
            <person name="Jespersen J.S."/>
        </authorList>
    </citation>
    <scope>NUCLEOTIDE SEQUENCE [LARGE SCALE GENOMIC DNA]</scope>
    <source>
        <strain evidence="2 3">B7-9</strain>
    </source>
</reference>
<dbReference type="EMBL" id="LYXE01000052">
    <property type="protein sequence ID" value="PDW00178.1"/>
    <property type="molecule type" value="Genomic_DNA"/>
</dbReference>
<name>A0A2H3KPK1_9CHLR</name>
<gene>
    <name evidence="2" type="ORF">A9Q02_21935</name>
</gene>
<sequence>MTLEEKIRELPNELQREVEDFVEFLLVKQRRAELERTAIAMGWPAGFFARIAGSIDDPTFVRGDQGVAEERLPLE</sequence>